<evidence type="ECO:0000256" key="3">
    <source>
        <dbReference type="SAM" id="MobiDB-lite"/>
    </source>
</evidence>
<keyword evidence="6" id="KW-1185">Reference proteome</keyword>
<evidence type="ECO:0000313" key="5">
    <source>
        <dbReference type="EMBL" id="KAK8841673.1"/>
    </source>
</evidence>
<dbReference type="SUPFAM" id="SSF48403">
    <property type="entry name" value="Ankyrin repeat"/>
    <property type="match status" value="1"/>
</dbReference>
<dbReference type="PANTHER" id="PTHR24198:SF165">
    <property type="entry name" value="ANKYRIN REPEAT-CONTAINING PROTEIN-RELATED"/>
    <property type="match status" value="1"/>
</dbReference>
<name>A0ABR2H639_9EUKA</name>
<dbReference type="Pfam" id="PF12796">
    <property type="entry name" value="Ank_2"/>
    <property type="match status" value="1"/>
</dbReference>
<dbReference type="EMBL" id="JAPFFF010000040">
    <property type="protein sequence ID" value="KAK8841673.1"/>
    <property type="molecule type" value="Genomic_DNA"/>
</dbReference>
<sequence>MNNLFQDETKIKVFAQVQKNLHLLGDNADDYELDNLINQIPENFLNQKEDLMMICQIIAYYARSSHTSMKKNAIKIIERLMNSMKKYLQNESSFFWSIFGGLYCFQLWMFNEDLISFDTIFLSAQADSTSSIYEYFLPEIIENAPDYFEKEIKFHITCQYSNESIEKYKELRKKHFKWLRNSGDYHDPIYQEIESNRLRLAVKMDDIDTFQKVLSNSCMSINSLVHESVLENFFLVSSEQPLISYAMEFNSTKIIKFLLMNNVEINPKMTFDAIQTNDYEIIHYFESKLNIEFGKMAMCSAISLWNPEIVEYSLDNYNYEFLLQSETENCKNAFEGNKNEDDNKKEDDNQNGDLNKIKDEDINDEIGNGVNEKDSVLIDIAYQTIFSVNFVFLESFLLPFFKNNPQFVADNINLIVRKSFTDHSGFFLSEFMKYPGLDVNHHFKDDSSFLKIAIENRNSRCVEILLNNPDIQINEPAFMSYSALIIACNLFSDLKIIELLCSHSKMNVNWCENRYGLSAFEMAVANGNYYAVKYMIDHCNNLHINNFCTLFYLSLAKQNLFLLETIVKFYIKVTEKVDVKKVIKKIDKDFGGRDEYDEHFLVVLEMIFNDLLNKKL</sequence>
<organism evidence="5 6">
    <name type="scientific">Tritrichomonas musculus</name>
    <dbReference type="NCBI Taxonomy" id="1915356"/>
    <lineage>
        <taxon>Eukaryota</taxon>
        <taxon>Metamonada</taxon>
        <taxon>Parabasalia</taxon>
        <taxon>Tritrichomonadida</taxon>
        <taxon>Tritrichomonadidae</taxon>
        <taxon>Tritrichomonas</taxon>
    </lineage>
</organism>
<dbReference type="InterPro" id="IPR036770">
    <property type="entry name" value="Ankyrin_rpt-contain_sf"/>
</dbReference>
<feature type="region of interest" description="Disordered" evidence="3">
    <location>
        <begin position="333"/>
        <end position="358"/>
    </location>
</feature>
<dbReference type="InterPro" id="IPR002110">
    <property type="entry name" value="Ankyrin_rpt"/>
</dbReference>
<feature type="compositionally biased region" description="Basic and acidic residues" evidence="3">
    <location>
        <begin position="337"/>
        <end position="348"/>
    </location>
</feature>
<keyword evidence="4" id="KW-0812">Transmembrane</keyword>
<reference evidence="5 6" key="1">
    <citation type="submission" date="2024-04" db="EMBL/GenBank/DDBJ databases">
        <title>Tritrichomonas musculus Genome.</title>
        <authorList>
            <person name="Alves-Ferreira E."/>
            <person name="Grigg M."/>
            <person name="Lorenzi H."/>
            <person name="Galac M."/>
        </authorList>
    </citation>
    <scope>NUCLEOTIDE SEQUENCE [LARGE SCALE GENOMIC DNA]</scope>
    <source>
        <strain evidence="5 6">EAF2021</strain>
    </source>
</reference>
<evidence type="ECO:0008006" key="7">
    <source>
        <dbReference type="Google" id="ProtNLM"/>
    </source>
</evidence>
<dbReference type="PANTHER" id="PTHR24198">
    <property type="entry name" value="ANKYRIN REPEAT AND PROTEIN KINASE DOMAIN-CONTAINING PROTEIN"/>
    <property type="match status" value="1"/>
</dbReference>
<dbReference type="Gene3D" id="1.25.40.20">
    <property type="entry name" value="Ankyrin repeat-containing domain"/>
    <property type="match status" value="1"/>
</dbReference>
<protein>
    <recommendedName>
        <fullName evidence="7">DUF3447 domain-containing protein</fullName>
    </recommendedName>
</protein>
<keyword evidence="2" id="KW-0040">ANK repeat</keyword>
<evidence type="ECO:0000256" key="2">
    <source>
        <dbReference type="ARBA" id="ARBA00023043"/>
    </source>
</evidence>
<accession>A0ABR2H639</accession>
<keyword evidence="4" id="KW-0472">Membrane</keyword>
<keyword evidence="1" id="KW-0677">Repeat</keyword>
<dbReference type="Proteomes" id="UP001470230">
    <property type="component" value="Unassembled WGS sequence"/>
</dbReference>
<feature type="transmembrane region" description="Helical" evidence="4">
    <location>
        <begin position="93"/>
        <end position="110"/>
    </location>
</feature>
<keyword evidence="4" id="KW-1133">Transmembrane helix</keyword>
<evidence type="ECO:0000313" key="6">
    <source>
        <dbReference type="Proteomes" id="UP001470230"/>
    </source>
</evidence>
<gene>
    <name evidence="5" type="ORF">M9Y10_026613</name>
</gene>
<comment type="caution">
    <text evidence="5">The sequence shown here is derived from an EMBL/GenBank/DDBJ whole genome shotgun (WGS) entry which is preliminary data.</text>
</comment>
<dbReference type="SMART" id="SM00248">
    <property type="entry name" value="ANK"/>
    <property type="match status" value="6"/>
</dbReference>
<evidence type="ECO:0000256" key="1">
    <source>
        <dbReference type="ARBA" id="ARBA00022737"/>
    </source>
</evidence>
<evidence type="ECO:0000256" key="4">
    <source>
        <dbReference type="SAM" id="Phobius"/>
    </source>
</evidence>
<proteinExistence type="predicted"/>